<sequence>MRNDFEIAFAKKTAPSTMPRCHYHDYYEIYYLLSGERYYYIEDTTYYLKQGCLLFIDKNRIHKTIDASRPEHERIVFYFDDALLQTYRAADAETILLPFRAESRVLELNVQEQSYAENLLFQMSREHVDTGQIGTQLFLQSLVVQLLLFAARKMNTAGDVPAQLMHRKIAEVLDYCRSNYNESITLSFISSNFYISPSHFSRLFKQYTGFNLPEYLNTLRIREAQRLLRETKLKITEIAERVGYANITHFNRKFKLATQMSPNEYKSMAGHTKSLKQNKMSEP</sequence>
<protein>
    <submittedName>
        <fullName evidence="5">Helix-turn-helix domain-containing protein</fullName>
    </submittedName>
</protein>
<dbReference type="InterPro" id="IPR037923">
    <property type="entry name" value="HTH-like"/>
</dbReference>
<dbReference type="InterPro" id="IPR020449">
    <property type="entry name" value="Tscrpt_reg_AraC-type_HTH"/>
</dbReference>
<dbReference type="InterPro" id="IPR009057">
    <property type="entry name" value="Homeodomain-like_sf"/>
</dbReference>
<dbReference type="InterPro" id="IPR018062">
    <property type="entry name" value="HTH_AraC-typ_CS"/>
</dbReference>
<organism evidence="5 6">
    <name type="scientific">Paenibacillus hemerocallicola</name>
    <dbReference type="NCBI Taxonomy" id="1172614"/>
    <lineage>
        <taxon>Bacteria</taxon>
        <taxon>Bacillati</taxon>
        <taxon>Bacillota</taxon>
        <taxon>Bacilli</taxon>
        <taxon>Bacillales</taxon>
        <taxon>Paenibacillaceae</taxon>
        <taxon>Paenibacillus</taxon>
    </lineage>
</organism>
<gene>
    <name evidence="5" type="ORF">FE784_18520</name>
</gene>
<evidence type="ECO:0000256" key="1">
    <source>
        <dbReference type="ARBA" id="ARBA00023015"/>
    </source>
</evidence>
<dbReference type="PANTHER" id="PTHR43280">
    <property type="entry name" value="ARAC-FAMILY TRANSCRIPTIONAL REGULATOR"/>
    <property type="match status" value="1"/>
</dbReference>
<proteinExistence type="predicted"/>
<dbReference type="PRINTS" id="PR00032">
    <property type="entry name" value="HTHARAC"/>
</dbReference>
<dbReference type="PROSITE" id="PS00041">
    <property type="entry name" value="HTH_ARAC_FAMILY_1"/>
    <property type="match status" value="1"/>
</dbReference>
<evidence type="ECO:0000256" key="3">
    <source>
        <dbReference type="ARBA" id="ARBA00023163"/>
    </source>
</evidence>
<evidence type="ECO:0000313" key="6">
    <source>
        <dbReference type="Proteomes" id="UP000307943"/>
    </source>
</evidence>
<dbReference type="InterPro" id="IPR003313">
    <property type="entry name" value="AraC-bd"/>
</dbReference>
<dbReference type="Pfam" id="PF12833">
    <property type="entry name" value="HTH_18"/>
    <property type="match status" value="1"/>
</dbReference>
<dbReference type="Gene3D" id="1.10.10.60">
    <property type="entry name" value="Homeodomain-like"/>
    <property type="match status" value="2"/>
</dbReference>
<name>A0A5C4T8H1_9BACL</name>
<dbReference type="Gene3D" id="2.60.120.10">
    <property type="entry name" value="Jelly Rolls"/>
    <property type="match status" value="1"/>
</dbReference>
<dbReference type="GO" id="GO:0003700">
    <property type="term" value="F:DNA-binding transcription factor activity"/>
    <property type="evidence" value="ECO:0007669"/>
    <property type="project" value="InterPro"/>
</dbReference>
<keyword evidence="1" id="KW-0805">Transcription regulation</keyword>
<keyword evidence="3" id="KW-0804">Transcription</keyword>
<dbReference type="SMART" id="SM00342">
    <property type="entry name" value="HTH_ARAC"/>
    <property type="match status" value="1"/>
</dbReference>
<dbReference type="EMBL" id="VDCQ01000025">
    <property type="protein sequence ID" value="TNJ64840.1"/>
    <property type="molecule type" value="Genomic_DNA"/>
</dbReference>
<dbReference type="RefSeq" id="WP_139603714.1">
    <property type="nucleotide sequence ID" value="NZ_VDCQ01000025.1"/>
</dbReference>
<dbReference type="AlphaFoldDB" id="A0A5C4T8H1"/>
<dbReference type="InterPro" id="IPR018060">
    <property type="entry name" value="HTH_AraC"/>
</dbReference>
<dbReference type="SUPFAM" id="SSF46689">
    <property type="entry name" value="Homeodomain-like"/>
    <property type="match status" value="2"/>
</dbReference>
<keyword evidence="2" id="KW-0238">DNA-binding</keyword>
<reference evidence="5 6" key="1">
    <citation type="submission" date="2019-05" db="EMBL/GenBank/DDBJ databases">
        <title>We sequenced the genome of Paenibacillus hemerocallicola KCTC 33185 for further insight into its adaptation and study the phylogeny of Paenibacillus.</title>
        <authorList>
            <person name="Narsing Rao M.P."/>
        </authorList>
    </citation>
    <scope>NUCLEOTIDE SEQUENCE [LARGE SCALE GENOMIC DNA]</scope>
    <source>
        <strain evidence="5 6">KCTC 33185</strain>
    </source>
</reference>
<evidence type="ECO:0000313" key="5">
    <source>
        <dbReference type="EMBL" id="TNJ64840.1"/>
    </source>
</evidence>
<feature type="domain" description="HTH araC/xylS-type" evidence="4">
    <location>
        <begin position="170"/>
        <end position="268"/>
    </location>
</feature>
<comment type="caution">
    <text evidence="5">The sequence shown here is derived from an EMBL/GenBank/DDBJ whole genome shotgun (WGS) entry which is preliminary data.</text>
</comment>
<accession>A0A5C4T8H1</accession>
<dbReference type="Pfam" id="PF02311">
    <property type="entry name" value="AraC_binding"/>
    <property type="match status" value="1"/>
</dbReference>
<evidence type="ECO:0000256" key="2">
    <source>
        <dbReference type="ARBA" id="ARBA00023125"/>
    </source>
</evidence>
<keyword evidence="6" id="KW-1185">Reference proteome</keyword>
<dbReference type="SUPFAM" id="SSF51215">
    <property type="entry name" value="Regulatory protein AraC"/>
    <property type="match status" value="1"/>
</dbReference>
<dbReference type="GO" id="GO:0043565">
    <property type="term" value="F:sequence-specific DNA binding"/>
    <property type="evidence" value="ECO:0007669"/>
    <property type="project" value="InterPro"/>
</dbReference>
<evidence type="ECO:0000259" key="4">
    <source>
        <dbReference type="PROSITE" id="PS01124"/>
    </source>
</evidence>
<dbReference type="OrthoDB" id="506156at2"/>
<dbReference type="PANTHER" id="PTHR43280:SF2">
    <property type="entry name" value="HTH-TYPE TRANSCRIPTIONAL REGULATOR EXSA"/>
    <property type="match status" value="1"/>
</dbReference>
<dbReference type="Proteomes" id="UP000307943">
    <property type="component" value="Unassembled WGS sequence"/>
</dbReference>
<dbReference type="PROSITE" id="PS01124">
    <property type="entry name" value="HTH_ARAC_FAMILY_2"/>
    <property type="match status" value="1"/>
</dbReference>
<dbReference type="InterPro" id="IPR014710">
    <property type="entry name" value="RmlC-like_jellyroll"/>
</dbReference>